<evidence type="ECO:0000256" key="8">
    <source>
        <dbReference type="PIRSR" id="PIRSR005096-3"/>
    </source>
</evidence>
<evidence type="ECO:0000313" key="10">
    <source>
        <dbReference type="Proteomes" id="UP000248925"/>
    </source>
</evidence>
<dbReference type="PANTHER" id="PTHR10091:SF49">
    <property type="entry name" value="ALDOSE 1-EPIMERASE"/>
    <property type="match status" value="1"/>
</dbReference>
<proteinExistence type="inferred from homology"/>
<comment type="similarity">
    <text evidence="2 5">Belongs to the aldose epimerase family.</text>
</comment>
<dbReference type="InterPro" id="IPR011013">
    <property type="entry name" value="Gal_mutarotase_sf_dom"/>
</dbReference>
<organism evidence="9 10">
    <name type="scientific">Rhizobium tubonense</name>
    <dbReference type="NCBI Taxonomy" id="484088"/>
    <lineage>
        <taxon>Bacteria</taxon>
        <taxon>Pseudomonadati</taxon>
        <taxon>Pseudomonadota</taxon>
        <taxon>Alphaproteobacteria</taxon>
        <taxon>Hyphomicrobiales</taxon>
        <taxon>Rhizobiaceae</taxon>
        <taxon>Rhizobium/Agrobacterium group</taxon>
        <taxon>Rhizobium</taxon>
    </lineage>
</organism>
<feature type="active site" description="Proton acceptor" evidence="6">
    <location>
        <position position="306"/>
    </location>
</feature>
<dbReference type="InterPro" id="IPR047215">
    <property type="entry name" value="Galactose_mutarotase-like"/>
</dbReference>
<keyword evidence="4 5" id="KW-0119">Carbohydrate metabolism</keyword>
<comment type="caution">
    <text evidence="9">The sequence shown here is derived from an EMBL/GenBank/DDBJ whole genome shotgun (WGS) entry which is preliminary data.</text>
</comment>
<dbReference type="NCBIfam" id="NF008277">
    <property type="entry name" value="PRK11055.1"/>
    <property type="match status" value="1"/>
</dbReference>
<evidence type="ECO:0000256" key="2">
    <source>
        <dbReference type="ARBA" id="ARBA00006206"/>
    </source>
</evidence>
<dbReference type="Proteomes" id="UP000248925">
    <property type="component" value="Unassembled WGS sequence"/>
</dbReference>
<dbReference type="InterPro" id="IPR008183">
    <property type="entry name" value="Aldose_1/G6P_1-epimerase"/>
</dbReference>
<dbReference type="Gene3D" id="2.70.98.10">
    <property type="match status" value="1"/>
</dbReference>
<dbReference type="GO" id="GO:0033499">
    <property type="term" value="P:galactose catabolic process via UDP-galactose, Leloir pathway"/>
    <property type="evidence" value="ECO:0007669"/>
    <property type="project" value="TreeGrafter"/>
</dbReference>
<reference evidence="9 10" key="1">
    <citation type="journal article" date="2018" name="Sci. Rep.">
        <title>Rhizobium tumorigenes sp. nov., a novel plant tumorigenic bacterium isolated from cane gall tumors on thornless blackberry.</title>
        <authorList>
            <person name="Kuzmanovi N."/>
            <person name="Smalla K."/>
            <person name="Gronow S."/>
            <person name="PuBawska J."/>
        </authorList>
    </citation>
    <scope>NUCLEOTIDE SEQUENCE [LARGE SCALE GENOMIC DNA]</scope>
    <source>
        <strain evidence="9 10">CCBAU 85046</strain>
    </source>
</reference>
<dbReference type="AlphaFoldDB" id="A0A2W4C858"/>
<dbReference type="UniPathway" id="UPA00242"/>
<gene>
    <name evidence="9" type="ORF">CPY51_25670</name>
</gene>
<evidence type="ECO:0000256" key="1">
    <source>
        <dbReference type="ARBA" id="ARBA00005028"/>
    </source>
</evidence>
<dbReference type="GO" id="GO:0004034">
    <property type="term" value="F:aldose 1-epimerase activity"/>
    <property type="evidence" value="ECO:0007669"/>
    <property type="project" value="UniProtKB-EC"/>
</dbReference>
<protein>
    <recommendedName>
        <fullName evidence="5">Aldose 1-epimerase</fullName>
        <ecNumber evidence="5">5.1.3.3</ecNumber>
    </recommendedName>
</protein>
<keyword evidence="3 5" id="KW-0413">Isomerase</keyword>
<dbReference type="InterPro" id="IPR014718">
    <property type="entry name" value="GH-type_carb-bd"/>
</dbReference>
<name>A0A2W4C858_9HYPH</name>
<dbReference type="SUPFAM" id="SSF74650">
    <property type="entry name" value="Galactose mutarotase-like"/>
    <property type="match status" value="1"/>
</dbReference>
<evidence type="ECO:0000313" key="9">
    <source>
        <dbReference type="EMBL" id="PZM09669.1"/>
    </source>
</evidence>
<feature type="active site" description="Proton donor" evidence="6">
    <location>
        <position position="177"/>
    </location>
</feature>
<evidence type="ECO:0000256" key="4">
    <source>
        <dbReference type="ARBA" id="ARBA00023277"/>
    </source>
</evidence>
<comment type="catalytic activity">
    <reaction evidence="5">
        <text>alpha-D-glucose = beta-D-glucose</text>
        <dbReference type="Rhea" id="RHEA:10264"/>
        <dbReference type="ChEBI" id="CHEBI:15903"/>
        <dbReference type="ChEBI" id="CHEBI:17925"/>
        <dbReference type="EC" id="5.1.3.3"/>
    </reaction>
</comment>
<feature type="binding site" evidence="8">
    <location>
        <begin position="79"/>
        <end position="80"/>
    </location>
    <ligand>
        <name>beta-D-galactose</name>
        <dbReference type="ChEBI" id="CHEBI:27667"/>
    </ligand>
</feature>
<dbReference type="PIRSF" id="PIRSF005096">
    <property type="entry name" value="GALM"/>
    <property type="match status" value="1"/>
</dbReference>
<evidence type="ECO:0000256" key="7">
    <source>
        <dbReference type="PIRSR" id="PIRSR005096-2"/>
    </source>
</evidence>
<dbReference type="OrthoDB" id="9779408at2"/>
<dbReference type="EMBL" id="PCDP01000059">
    <property type="protein sequence ID" value="PZM09669.1"/>
    <property type="molecule type" value="Genomic_DNA"/>
</dbReference>
<dbReference type="Pfam" id="PF01263">
    <property type="entry name" value="Aldose_epim"/>
    <property type="match status" value="1"/>
</dbReference>
<keyword evidence="10" id="KW-1185">Reference proteome</keyword>
<accession>A0A2W4C858</accession>
<evidence type="ECO:0000256" key="6">
    <source>
        <dbReference type="PIRSR" id="PIRSR005096-1"/>
    </source>
</evidence>
<sequence length="341" mass="37478">MTESALEREVFGKTAAGETVYRVKISGGGLTAHIISWGAVIQDLRLEGHAPSLLLGFDDFDSYPSHSSYFGATPGRCANRIGAGKFTLDGKNYQLELNEKGVTHLHGGKDNTAKRNWTIVEHAPDRVVLKIVDPDGRAGYPGNCTIQATYWVHGNGEFSITYESTTDQPTLANVCQHAYFNLDGHDDALGHDIMIAADGYLPTDEKQVPTGEVRPVDGTPFDFREMSPMKRMDGSEQVLYDHNFCLSPERTAKRSAVLARSNNSGVSLEVRTTEPGVQFYTGFKLNVPVPGHDGQKIGPFAGFCLETQIWPDAINHEGFPDAVLRPGEVLRQETDYIFTKN</sequence>
<dbReference type="PANTHER" id="PTHR10091">
    <property type="entry name" value="ALDOSE-1-EPIMERASE"/>
    <property type="match status" value="1"/>
</dbReference>
<evidence type="ECO:0000256" key="3">
    <source>
        <dbReference type="ARBA" id="ARBA00023235"/>
    </source>
</evidence>
<dbReference type="GO" id="GO:0006006">
    <property type="term" value="P:glucose metabolic process"/>
    <property type="evidence" value="ECO:0007669"/>
    <property type="project" value="TreeGrafter"/>
</dbReference>
<comment type="pathway">
    <text evidence="1 5">Carbohydrate metabolism; hexose metabolism.</text>
</comment>
<dbReference type="EC" id="5.1.3.3" evidence="5"/>
<feature type="binding site" evidence="8">
    <location>
        <begin position="177"/>
        <end position="179"/>
    </location>
    <ligand>
        <name>beta-D-galactose</name>
        <dbReference type="ChEBI" id="CHEBI:27667"/>
    </ligand>
</feature>
<dbReference type="InterPro" id="IPR015443">
    <property type="entry name" value="Aldose_1-epimerase"/>
</dbReference>
<dbReference type="CDD" id="cd09019">
    <property type="entry name" value="galactose_mutarotase_like"/>
    <property type="match status" value="1"/>
</dbReference>
<dbReference type="RefSeq" id="WP_111163048.1">
    <property type="nucleotide sequence ID" value="NZ_PCDP01000059.1"/>
</dbReference>
<evidence type="ECO:0000256" key="5">
    <source>
        <dbReference type="PIRNR" id="PIRNR005096"/>
    </source>
</evidence>
<feature type="binding site" evidence="7">
    <location>
        <position position="241"/>
    </location>
    <ligand>
        <name>beta-D-galactose</name>
        <dbReference type="ChEBI" id="CHEBI:27667"/>
    </ligand>
</feature>
<dbReference type="GO" id="GO:0030246">
    <property type="term" value="F:carbohydrate binding"/>
    <property type="evidence" value="ECO:0007669"/>
    <property type="project" value="InterPro"/>
</dbReference>